<evidence type="ECO:0000256" key="5">
    <source>
        <dbReference type="ARBA" id="ARBA00022692"/>
    </source>
</evidence>
<dbReference type="PRINTS" id="PR00812">
    <property type="entry name" value="BCTERIALGSPF"/>
</dbReference>
<dbReference type="Pfam" id="PF00482">
    <property type="entry name" value="T2SSF"/>
    <property type="match status" value="2"/>
</dbReference>
<dbReference type="AlphaFoldDB" id="A0A3N9TIA1"/>
<name>A0A3N9TIA1_9VIBR</name>
<feature type="transmembrane region" description="Helical" evidence="8">
    <location>
        <begin position="169"/>
        <end position="192"/>
    </location>
</feature>
<evidence type="ECO:0000313" key="10">
    <source>
        <dbReference type="EMBL" id="RQW63810.1"/>
    </source>
</evidence>
<sequence length="405" mass="45449">MSELSLFFYFHWHGIKFGKHIRGISVERSTEELEVRLQTQQIHLLSVSPCPKWKAKLQRVHLSQKQLFHFIQQLSTLLNADIAILKALTIMNTADQPLALQIILLRIEEQIQSGTTFYSALKYSHPCFQGHLSDVIQVGELSGNLPQSLTQLHNLLEQKNKLKSKMIKAAIYPTFVLLTAFAVTFLMMLFVVPEFIKIYQSMNAKLPALTQSMVDASNFLRSSGYLVVVTILTVIFTLSQIYTKSRSLRNVSISVLIKIPIIGDIMTNADFARTIQTLSTCYRSGISLIESLHMAQQSSKLPKLQLAFEQISNDLQTGLSLTIAISRQNVFPPMLEQMVAVGESSGSLEDVFDRLARDYENKVNNTIDNMGKIIEPIVVLLIGSLVGGIVVAMYLPIFNLMNLMG</sequence>
<keyword evidence="3" id="KW-1003">Cell membrane</keyword>
<organism evidence="10 11">
    <name type="scientific">Vibrio viridaestus</name>
    <dbReference type="NCBI Taxonomy" id="2487322"/>
    <lineage>
        <taxon>Bacteria</taxon>
        <taxon>Pseudomonadati</taxon>
        <taxon>Pseudomonadota</taxon>
        <taxon>Gammaproteobacteria</taxon>
        <taxon>Vibrionales</taxon>
        <taxon>Vibrionaceae</taxon>
        <taxon>Vibrio</taxon>
    </lineage>
</organism>
<evidence type="ECO:0000256" key="1">
    <source>
        <dbReference type="ARBA" id="ARBA00004429"/>
    </source>
</evidence>
<dbReference type="RefSeq" id="WP_124935930.1">
    <property type="nucleotide sequence ID" value="NZ_RJVQ01000002.1"/>
</dbReference>
<evidence type="ECO:0000313" key="11">
    <source>
        <dbReference type="Proteomes" id="UP000281112"/>
    </source>
</evidence>
<dbReference type="OrthoDB" id="9805682at2"/>
<protein>
    <submittedName>
        <fullName evidence="10">Type II secretion system F family protein</fullName>
    </submittedName>
</protein>
<dbReference type="EMBL" id="RJVQ01000002">
    <property type="protein sequence ID" value="RQW63810.1"/>
    <property type="molecule type" value="Genomic_DNA"/>
</dbReference>
<dbReference type="GO" id="GO:0005886">
    <property type="term" value="C:plasma membrane"/>
    <property type="evidence" value="ECO:0007669"/>
    <property type="project" value="UniProtKB-SubCell"/>
</dbReference>
<dbReference type="PANTHER" id="PTHR30012">
    <property type="entry name" value="GENERAL SECRETION PATHWAY PROTEIN"/>
    <property type="match status" value="1"/>
</dbReference>
<gene>
    <name evidence="10" type="ORF">EES38_04165</name>
</gene>
<evidence type="ECO:0000256" key="2">
    <source>
        <dbReference type="ARBA" id="ARBA00005745"/>
    </source>
</evidence>
<feature type="transmembrane region" description="Helical" evidence="8">
    <location>
        <begin position="377"/>
        <end position="397"/>
    </location>
</feature>
<evidence type="ECO:0000256" key="3">
    <source>
        <dbReference type="ARBA" id="ARBA00022475"/>
    </source>
</evidence>
<evidence type="ECO:0000259" key="9">
    <source>
        <dbReference type="Pfam" id="PF00482"/>
    </source>
</evidence>
<keyword evidence="6 8" id="KW-1133">Transmembrane helix</keyword>
<comment type="caution">
    <text evidence="10">The sequence shown here is derived from an EMBL/GenBank/DDBJ whole genome shotgun (WGS) entry which is preliminary data.</text>
</comment>
<comment type="subcellular location">
    <subcellularLocation>
        <location evidence="1">Cell inner membrane</location>
        <topology evidence="1">Multi-pass membrane protein</topology>
    </subcellularLocation>
</comment>
<evidence type="ECO:0000256" key="8">
    <source>
        <dbReference type="SAM" id="Phobius"/>
    </source>
</evidence>
<comment type="similarity">
    <text evidence="2">Belongs to the GSP F family.</text>
</comment>
<feature type="domain" description="Type II secretion system protein GspF" evidence="9">
    <location>
        <begin position="70"/>
        <end position="193"/>
    </location>
</feature>
<keyword evidence="4" id="KW-0997">Cell inner membrane</keyword>
<keyword evidence="5 8" id="KW-0812">Transmembrane</keyword>
<keyword evidence="11" id="KW-1185">Reference proteome</keyword>
<accession>A0A3N9TIA1</accession>
<feature type="domain" description="Type II secretion system protein GspF" evidence="9">
    <location>
        <begin position="275"/>
        <end position="396"/>
    </location>
</feature>
<dbReference type="InterPro" id="IPR003004">
    <property type="entry name" value="GspF/PilC"/>
</dbReference>
<dbReference type="PANTHER" id="PTHR30012:SF7">
    <property type="entry name" value="PROTEIN TRANSPORT PROTEIN HOFC HOMOLOG"/>
    <property type="match status" value="1"/>
</dbReference>
<dbReference type="Gene3D" id="1.20.81.30">
    <property type="entry name" value="Type II secretion system (T2SS), domain F"/>
    <property type="match status" value="2"/>
</dbReference>
<evidence type="ECO:0000256" key="4">
    <source>
        <dbReference type="ARBA" id="ARBA00022519"/>
    </source>
</evidence>
<keyword evidence="7 8" id="KW-0472">Membrane</keyword>
<dbReference type="Proteomes" id="UP000281112">
    <property type="component" value="Unassembled WGS sequence"/>
</dbReference>
<evidence type="ECO:0000256" key="6">
    <source>
        <dbReference type="ARBA" id="ARBA00022989"/>
    </source>
</evidence>
<feature type="transmembrane region" description="Helical" evidence="8">
    <location>
        <begin position="223"/>
        <end position="242"/>
    </location>
</feature>
<proteinExistence type="inferred from homology"/>
<dbReference type="InterPro" id="IPR042094">
    <property type="entry name" value="T2SS_GspF_sf"/>
</dbReference>
<reference evidence="10 11" key="1">
    <citation type="submission" date="2018-11" db="EMBL/GenBank/DDBJ databases">
        <title>Vibrio LJC006 sp. nov., isolated from seawater during the bloom of the enteromorpha.</title>
        <authorList>
            <person name="Liang J."/>
        </authorList>
    </citation>
    <scope>NUCLEOTIDE SEQUENCE [LARGE SCALE GENOMIC DNA]</scope>
    <source>
        <strain evidence="10 11">LJC006</strain>
    </source>
</reference>
<dbReference type="GO" id="GO:0015628">
    <property type="term" value="P:protein secretion by the type II secretion system"/>
    <property type="evidence" value="ECO:0007669"/>
    <property type="project" value="TreeGrafter"/>
</dbReference>
<dbReference type="FunFam" id="1.20.81.30:FF:000001">
    <property type="entry name" value="Type II secretion system protein F"/>
    <property type="match status" value="1"/>
</dbReference>
<evidence type="ECO:0000256" key="7">
    <source>
        <dbReference type="ARBA" id="ARBA00023136"/>
    </source>
</evidence>
<dbReference type="InterPro" id="IPR018076">
    <property type="entry name" value="T2SS_GspF_dom"/>
</dbReference>